<reference evidence="1 2" key="1">
    <citation type="submission" date="2018-11" db="EMBL/GenBank/DDBJ databases">
        <title>Draft genome sequences of potential pathogenic Clostridium perfringens from environmental surface water in the North West Province, South Africa.</title>
        <authorList>
            <person name="Fourie J.C.J."/>
            <person name="Sanko T.J."/>
            <person name="Bezuidenhout C."/>
            <person name="Mienie C."/>
            <person name="Adeleke R."/>
        </authorList>
    </citation>
    <scope>NUCLEOTIDE SEQUENCE [LARGE SCALE GENOMIC DNA]</scope>
    <source>
        <strain evidence="1 2">SC4-C13</strain>
    </source>
</reference>
<dbReference type="EMBL" id="RQNR01000007">
    <property type="protein sequence ID" value="RQN23583.1"/>
    <property type="molecule type" value="Genomic_DNA"/>
</dbReference>
<dbReference type="AlphaFoldDB" id="A0AAE8FQW0"/>
<sequence>MKKWFYKVYGLIVESNIEIPELLSIDKNENKVDIKIKKDIIPKDVIEKIPSYSWFKYDVDSMVFTVKNIGSFYIYDGKNIIVQPSENADNQGIKTFILGTSFGMILLQRNKVAIHGGAILIGENAIILTGQSGAGKSTLTNAFRQYKYPFMADDVSSTIELQDVIFIEPAYPQQKICRDAMEKMGYRIDDFKLIDEDREKYVIPTHESFVKEKRKLQAVFEIQPYDGEEVKIEEVSGGEKMKTILRNIYRIEIISPHGIPPAYFKKVINIAKNTLVFRIKRPRGQFSVDRQIELIEKELMLKCNV</sequence>
<dbReference type="InterPro" id="IPR025662">
    <property type="entry name" value="Sigma_54_int_dom_ATP-bd_1"/>
</dbReference>
<comment type="caution">
    <text evidence="1">The sequence shown here is derived from an EMBL/GenBank/DDBJ whole genome shotgun (WGS) entry which is preliminary data.</text>
</comment>
<dbReference type="RefSeq" id="WP_124231056.1">
    <property type="nucleotide sequence ID" value="NZ_CABHIS010000009.1"/>
</dbReference>
<organism evidence="1 2">
    <name type="scientific">Clostridium perfringens</name>
    <dbReference type="NCBI Taxonomy" id="1502"/>
    <lineage>
        <taxon>Bacteria</taxon>
        <taxon>Bacillati</taxon>
        <taxon>Bacillota</taxon>
        <taxon>Clostridia</taxon>
        <taxon>Eubacteriales</taxon>
        <taxon>Clostridiaceae</taxon>
        <taxon>Clostridium</taxon>
    </lineage>
</organism>
<dbReference type="PROSITE" id="PS00675">
    <property type="entry name" value="SIGMA54_INTERACT_1"/>
    <property type="match status" value="1"/>
</dbReference>
<accession>A0AAE8FQW0</accession>
<evidence type="ECO:0000313" key="2">
    <source>
        <dbReference type="Proteomes" id="UP000273641"/>
    </source>
</evidence>
<proteinExistence type="predicted"/>
<dbReference type="SUPFAM" id="SSF53795">
    <property type="entry name" value="PEP carboxykinase-like"/>
    <property type="match status" value="1"/>
</dbReference>
<gene>
    <name evidence="1" type="ORF">EHZ11_13230</name>
</gene>
<dbReference type="Proteomes" id="UP000273641">
    <property type="component" value="Unassembled WGS sequence"/>
</dbReference>
<evidence type="ECO:0000313" key="1">
    <source>
        <dbReference type="EMBL" id="RQN23583.1"/>
    </source>
</evidence>
<dbReference type="InterPro" id="IPR027417">
    <property type="entry name" value="P-loop_NTPase"/>
</dbReference>
<protein>
    <submittedName>
        <fullName evidence="1">Uncharacterized protein</fullName>
    </submittedName>
</protein>
<dbReference type="Gene3D" id="3.40.50.300">
    <property type="entry name" value="P-loop containing nucleotide triphosphate hydrolases"/>
    <property type="match status" value="1"/>
</dbReference>
<name>A0AAE8FQW0_CLOPF</name>